<name>A0ABD3MND4_9STRA</name>
<feature type="compositionally biased region" description="Polar residues" evidence="1">
    <location>
        <begin position="1"/>
        <end position="10"/>
    </location>
</feature>
<dbReference type="EMBL" id="JALLAZ020001777">
    <property type="protein sequence ID" value="KAL3764351.1"/>
    <property type="molecule type" value="Genomic_DNA"/>
</dbReference>
<evidence type="ECO:0000256" key="1">
    <source>
        <dbReference type="SAM" id="MobiDB-lite"/>
    </source>
</evidence>
<accession>A0ABD3MND4</accession>
<keyword evidence="3" id="KW-1185">Reference proteome</keyword>
<reference evidence="2 3" key="1">
    <citation type="submission" date="2024-10" db="EMBL/GenBank/DDBJ databases">
        <title>Updated reference genomes for cyclostephanoid diatoms.</title>
        <authorList>
            <person name="Roberts W.R."/>
            <person name="Alverson A.J."/>
        </authorList>
    </citation>
    <scope>NUCLEOTIDE SEQUENCE [LARGE SCALE GENOMIC DNA]</scope>
    <source>
        <strain evidence="2 3">AJA276-08</strain>
    </source>
</reference>
<proteinExistence type="predicted"/>
<gene>
    <name evidence="2" type="ORF">ACHAW5_010487</name>
</gene>
<evidence type="ECO:0000313" key="2">
    <source>
        <dbReference type="EMBL" id="KAL3764351.1"/>
    </source>
</evidence>
<sequence>MSSTMPSQSFADPHAPPSPILSTSPRQRDGGHNHHHHRRRRPHVELSSCQESYRLFKRCSTASKMECYSCSDAVASYMRWKKPSRRSVAILGDRHEPDVYFAVSSLLDAATATR</sequence>
<feature type="compositionally biased region" description="Basic residues" evidence="1">
    <location>
        <begin position="33"/>
        <end position="42"/>
    </location>
</feature>
<feature type="region of interest" description="Disordered" evidence="1">
    <location>
        <begin position="1"/>
        <end position="45"/>
    </location>
</feature>
<organism evidence="2 3">
    <name type="scientific">Stephanodiscus triporus</name>
    <dbReference type="NCBI Taxonomy" id="2934178"/>
    <lineage>
        <taxon>Eukaryota</taxon>
        <taxon>Sar</taxon>
        <taxon>Stramenopiles</taxon>
        <taxon>Ochrophyta</taxon>
        <taxon>Bacillariophyta</taxon>
        <taxon>Coscinodiscophyceae</taxon>
        <taxon>Thalassiosirophycidae</taxon>
        <taxon>Stephanodiscales</taxon>
        <taxon>Stephanodiscaceae</taxon>
        <taxon>Stephanodiscus</taxon>
    </lineage>
</organism>
<protein>
    <submittedName>
        <fullName evidence="2">Uncharacterized protein</fullName>
    </submittedName>
</protein>
<dbReference type="Proteomes" id="UP001530315">
    <property type="component" value="Unassembled WGS sequence"/>
</dbReference>
<dbReference type="AlphaFoldDB" id="A0ABD3MND4"/>
<evidence type="ECO:0000313" key="3">
    <source>
        <dbReference type="Proteomes" id="UP001530315"/>
    </source>
</evidence>
<comment type="caution">
    <text evidence="2">The sequence shown here is derived from an EMBL/GenBank/DDBJ whole genome shotgun (WGS) entry which is preliminary data.</text>
</comment>